<name>A0A9P7Y669_9HELO</name>
<keyword evidence="2" id="KW-1185">Reference proteome</keyword>
<evidence type="ECO:0000313" key="2">
    <source>
        <dbReference type="Proteomes" id="UP000824998"/>
    </source>
</evidence>
<sequence length="292" mass="32799">MAHENSSRMIDSSMHKLEMLGRMYAERTRLENRLVRISVLDEKEIIKEKLRKVNEQRLKQEDIARMALKAQENLFGKLSGLAPETSQSDAISTKNSKAKYAEDSDWENAISAAISASLEDVKKKKFIDFAKWQAEHQKHIEDKIRVVASNSKLITRITAIEAEALAAAQNLKEANRAITTLTTTIEGQKPLLDIAVKIRLGIIESYRKRTGIDYDQSILDARNSAAHDGNFDVDIALHRTKPLKPCQIAAFKQLYGTNPDDLHTNPFNSSAISKMVSLNGTMEMCKAWASKT</sequence>
<protein>
    <submittedName>
        <fullName evidence="1">Uncharacterized protein</fullName>
    </submittedName>
</protein>
<organism evidence="1 2">
    <name type="scientific">Amylocarpus encephaloides</name>
    <dbReference type="NCBI Taxonomy" id="45428"/>
    <lineage>
        <taxon>Eukaryota</taxon>
        <taxon>Fungi</taxon>
        <taxon>Dikarya</taxon>
        <taxon>Ascomycota</taxon>
        <taxon>Pezizomycotina</taxon>
        <taxon>Leotiomycetes</taxon>
        <taxon>Helotiales</taxon>
        <taxon>Helotiales incertae sedis</taxon>
        <taxon>Amylocarpus</taxon>
    </lineage>
</organism>
<reference evidence="1" key="1">
    <citation type="journal article" date="2021" name="IMA Fungus">
        <title>Genomic characterization of three marine fungi, including Emericellopsis atlantica sp. nov. with signatures of a generalist lifestyle and marine biomass degradation.</title>
        <authorList>
            <person name="Hagestad O.C."/>
            <person name="Hou L."/>
            <person name="Andersen J.H."/>
            <person name="Hansen E.H."/>
            <person name="Altermark B."/>
            <person name="Li C."/>
            <person name="Kuhnert E."/>
            <person name="Cox R.J."/>
            <person name="Crous P.W."/>
            <person name="Spatafora J.W."/>
            <person name="Lail K."/>
            <person name="Amirebrahimi M."/>
            <person name="Lipzen A."/>
            <person name="Pangilinan J."/>
            <person name="Andreopoulos W."/>
            <person name="Hayes R.D."/>
            <person name="Ng V."/>
            <person name="Grigoriev I.V."/>
            <person name="Jackson S.A."/>
            <person name="Sutton T.D.S."/>
            <person name="Dobson A.D.W."/>
            <person name="Rama T."/>
        </authorList>
    </citation>
    <scope>NUCLEOTIDE SEQUENCE</scope>
    <source>
        <strain evidence="1">TRa018bII</strain>
    </source>
</reference>
<dbReference type="EMBL" id="MU252172">
    <property type="protein sequence ID" value="KAG9228025.1"/>
    <property type="molecule type" value="Genomic_DNA"/>
</dbReference>
<dbReference type="AlphaFoldDB" id="A0A9P7Y669"/>
<gene>
    <name evidence="1" type="ORF">BJ875DRAFT_447238</name>
</gene>
<proteinExistence type="predicted"/>
<comment type="caution">
    <text evidence="1">The sequence shown here is derived from an EMBL/GenBank/DDBJ whole genome shotgun (WGS) entry which is preliminary data.</text>
</comment>
<dbReference type="Proteomes" id="UP000824998">
    <property type="component" value="Unassembled WGS sequence"/>
</dbReference>
<accession>A0A9P7Y669</accession>
<evidence type="ECO:0000313" key="1">
    <source>
        <dbReference type="EMBL" id="KAG9228025.1"/>
    </source>
</evidence>